<dbReference type="GO" id="GO:0005524">
    <property type="term" value="F:ATP binding"/>
    <property type="evidence" value="ECO:0007669"/>
    <property type="project" value="UniProtKB-KW"/>
</dbReference>
<name>A0A368VLR1_9BACL</name>
<keyword evidence="12" id="KW-1133">Transmembrane helix</keyword>
<evidence type="ECO:0000256" key="11">
    <source>
        <dbReference type="ARBA" id="ARBA00023136"/>
    </source>
</evidence>
<protein>
    <recommendedName>
        <fullName evidence="3">histidine kinase</fullName>
        <ecNumber evidence="3">2.7.13.3</ecNumber>
    </recommendedName>
</protein>
<keyword evidence="10" id="KW-0902">Two-component regulatory system</keyword>
<keyword evidence="8 15" id="KW-0418">Kinase</keyword>
<dbReference type="Pfam" id="PF02518">
    <property type="entry name" value="HATPase_c"/>
    <property type="match status" value="1"/>
</dbReference>
<proteinExistence type="predicted"/>
<dbReference type="SUPFAM" id="SSF55874">
    <property type="entry name" value="ATPase domain of HSP90 chaperone/DNA topoisomerase II/histidine kinase"/>
    <property type="match status" value="1"/>
</dbReference>
<keyword evidence="16" id="KW-1185">Reference proteome</keyword>
<dbReference type="SMART" id="SM00387">
    <property type="entry name" value="HATPase_c"/>
    <property type="match status" value="1"/>
</dbReference>
<dbReference type="InterPro" id="IPR003660">
    <property type="entry name" value="HAMP_dom"/>
</dbReference>
<evidence type="ECO:0000256" key="5">
    <source>
        <dbReference type="ARBA" id="ARBA00022553"/>
    </source>
</evidence>
<organism evidence="15 16">
    <name type="scientific">Paenibacillus prosopidis</name>
    <dbReference type="NCBI Taxonomy" id="630520"/>
    <lineage>
        <taxon>Bacteria</taxon>
        <taxon>Bacillati</taxon>
        <taxon>Bacillota</taxon>
        <taxon>Bacilli</taxon>
        <taxon>Bacillales</taxon>
        <taxon>Paenibacillaceae</taxon>
        <taxon>Paenibacillus</taxon>
    </lineage>
</organism>
<evidence type="ECO:0000313" key="16">
    <source>
        <dbReference type="Proteomes" id="UP000252415"/>
    </source>
</evidence>
<evidence type="ECO:0000256" key="4">
    <source>
        <dbReference type="ARBA" id="ARBA00022475"/>
    </source>
</evidence>
<dbReference type="PANTHER" id="PTHR34220:SF7">
    <property type="entry name" value="SENSOR HISTIDINE KINASE YPDA"/>
    <property type="match status" value="1"/>
</dbReference>
<evidence type="ECO:0000256" key="1">
    <source>
        <dbReference type="ARBA" id="ARBA00000085"/>
    </source>
</evidence>
<evidence type="ECO:0000256" key="3">
    <source>
        <dbReference type="ARBA" id="ARBA00012438"/>
    </source>
</evidence>
<comment type="caution">
    <text evidence="15">The sequence shown here is derived from an EMBL/GenBank/DDBJ whole genome shotgun (WGS) entry which is preliminary data.</text>
</comment>
<keyword evidence="6" id="KW-0808">Transferase</keyword>
<dbReference type="EMBL" id="QPJD01000016">
    <property type="protein sequence ID" value="RCW42444.1"/>
    <property type="molecule type" value="Genomic_DNA"/>
</dbReference>
<dbReference type="GO" id="GO:0000155">
    <property type="term" value="F:phosphorelay sensor kinase activity"/>
    <property type="evidence" value="ECO:0007669"/>
    <property type="project" value="InterPro"/>
</dbReference>
<keyword evidence="12" id="KW-0812">Transmembrane</keyword>
<dbReference type="Proteomes" id="UP000252415">
    <property type="component" value="Unassembled WGS sequence"/>
</dbReference>
<feature type="domain" description="Histidine kinase" evidence="13">
    <location>
        <begin position="472"/>
        <end position="585"/>
    </location>
</feature>
<dbReference type="InterPro" id="IPR036890">
    <property type="entry name" value="HATPase_C_sf"/>
</dbReference>
<dbReference type="InterPro" id="IPR003594">
    <property type="entry name" value="HATPase_dom"/>
</dbReference>
<dbReference type="InterPro" id="IPR050640">
    <property type="entry name" value="Bact_2-comp_sensor_kinase"/>
</dbReference>
<dbReference type="Gene3D" id="6.10.340.10">
    <property type="match status" value="1"/>
</dbReference>
<comment type="subcellular location">
    <subcellularLocation>
        <location evidence="2">Cell membrane</location>
        <topology evidence="2">Multi-pass membrane protein</topology>
    </subcellularLocation>
</comment>
<feature type="transmembrane region" description="Helical" evidence="12">
    <location>
        <begin position="282"/>
        <end position="304"/>
    </location>
</feature>
<dbReference type="OrthoDB" id="9809348at2"/>
<sequence>MQLSYFKKLPIMVQLSLLGLLVVSVMMLIMAANYMSAINVVKRNNAEYVKGIISQMNQSISSNNNDYKRSIETVAYNKTVQEFLSAADPTQKYELFTQLRAYLSDMAGMKEGILDIALVDKHGAVYNLRADADQLTVISREIPRNNLYYFLGFKMIDLRYKSTPVLVAGARIYSTTDFEAGKNELGTLLLVINNRLLFGDGNLVHLPEGALVYMTDRNGRLFFTNDDSSSLGEPIPEDTLLDEKHEYMMHREAIRDLDGEIVIKMPKSVLLQGLNKIRLKQLIMVAVALFLMIIPLLYVSNNILQPLKKLMRLMGEVTLGEKKNLSKRVEVDGYAEMIIMASRFNEMLEEIEDLTDRLLDSKRVLYETELIKRRAELSFLQSQINPHFLYNTLESIKGLAADEGSSQIFELTTALSLFFRYSIKGPDMVSLERELTIIKNYIYIHQIRFGKRLQVEYDISTKCFGCLVPRMILQPIVENAIKYGIEPLERTGLLRIKGYRDGENLLLFVEDNGMGISPVKLAEINASIERRQSAADSLDGYSESGIGLANVHDRIRIKFGETYGIGMTSELEGGTTVSLKIPARGEA</sequence>
<feature type="transmembrane region" description="Helical" evidence="12">
    <location>
        <begin position="12"/>
        <end position="35"/>
    </location>
</feature>
<dbReference type="InterPro" id="IPR010559">
    <property type="entry name" value="Sig_transdc_His_kin_internal"/>
</dbReference>
<reference evidence="15 16" key="1">
    <citation type="submission" date="2018-07" db="EMBL/GenBank/DDBJ databases">
        <title>Genomic Encyclopedia of Type Strains, Phase III (KMG-III): the genomes of soil and plant-associated and newly described type strains.</title>
        <authorList>
            <person name="Whitman W."/>
        </authorList>
    </citation>
    <scope>NUCLEOTIDE SEQUENCE [LARGE SCALE GENOMIC DNA]</scope>
    <source>
        <strain evidence="15 16">CECT 7506</strain>
    </source>
</reference>
<dbReference type="PROSITE" id="PS50109">
    <property type="entry name" value="HIS_KIN"/>
    <property type="match status" value="1"/>
</dbReference>
<dbReference type="Gene3D" id="3.30.565.10">
    <property type="entry name" value="Histidine kinase-like ATPase, C-terminal domain"/>
    <property type="match status" value="1"/>
</dbReference>
<dbReference type="EC" id="2.7.13.3" evidence="3"/>
<gene>
    <name evidence="15" type="ORF">DFP97_1166</name>
</gene>
<keyword evidence="7" id="KW-0547">Nucleotide-binding</keyword>
<evidence type="ECO:0000256" key="7">
    <source>
        <dbReference type="ARBA" id="ARBA00022741"/>
    </source>
</evidence>
<dbReference type="InterPro" id="IPR005467">
    <property type="entry name" value="His_kinase_dom"/>
</dbReference>
<comment type="catalytic activity">
    <reaction evidence="1">
        <text>ATP + protein L-histidine = ADP + protein N-phospho-L-histidine.</text>
        <dbReference type="EC" id="2.7.13.3"/>
    </reaction>
</comment>
<evidence type="ECO:0000256" key="8">
    <source>
        <dbReference type="ARBA" id="ARBA00022777"/>
    </source>
</evidence>
<dbReference type="GO" id="GO:0005886">
    <property type="term" value="C:plasma membrane"/>
    <property type="evidence" value="ECO:0007669"/>
    <property type="project" value="UniProtKB-SubCell"/>
</dbReference>
<dbReference type="AlphaFoldDB" id="A0A368VLR1"/>
<dbReference type="PROSITE" id="PS50885">
    <property type="entry name" value="HAMP"/>
    <property type="match status" value="1"/>
</dbReference>
<dbReference type="InterPro" id="IPR004358">
    <property type="entry name" value="Sig_transdc_His_kin-like_C"/>
</dbReference>
<evidence type="ECO:0000259" key="14">
    <source>
        <dbReference type="PROSITE" id="PS50885"/>
    </source>
</evidence>
<evidence type="ECO:0000313" key="15">
    <source>
        <dbReference type="EMBL" id="RCW42444.1"/>
    </source>
</evidence>
<evidence type="ECO:0000256" key="12">
    <source>
        <dbReference type="SAM" id="Phobius"/>
    </source>
</evidence>
<evidence type="ECO:0000256" key="2">
    <source>
        <dbReference type="ARBA" id="ARBA00004651"/>
    </source>
</evidence>
<evidence type="ECO:0000256" key="10">
    <source>
        <dbReference type="ARBA" id="ARBA00023012"/>
    </source>
</evidence>
<accession>A0A368VLR1</accession>
<dbReference type="SMART" id="SM00304">
    <property type="entry name" value="HAMP"/>
    <property type="match status" value="1"/>
</dbReference>
<dbReference type="PANTHER" id="PTHR34220">
    <property type="entry name" value="SENSOR HISTIDINE KINASE YPDA"/>
    <property type="match status" value="1"/>
</dbReference>
<evidence type="ECO:0000259" key="13">
    <source>
        <dbReference type="PROSITE" id="PS50109"/>
    </source>
</evidence>
<evidence type="ECO:0000256" key="6">
    <source>
        <dbReference type="ARBA" id="ARBA00022679"/>
    </source>
</evidence>
<keyword evidence="4" id="KW-1003">Cell membrane</keyword>
<dbReference type="Pfam" id="PF06580">
    <property type="entry name" value="His_kinase"/>
    <property type="match status" value="1"/>
</dbReference>
<dbReference type="CDD" id="cd06225">
    <property type="entry name" value="HAMP"/>
    <property type="match status" value="1"/>
</dbReference>
<keyword evidence="5" id="KW-0597">Phosphoprotein</keyword>
<keyword evidence="11 12" id="KW-0472">Membrane</keyword>
<feature type="domain" description="HAMP" evidence="14">
    <location>
        <begin position="301"/>
        <end position="356"/>
    </location>
</feature>
<dbReference type="PRINTS" id="PR00344">
    <property type="entry name" value="BCTRLSENSOR"/>
</dbReference>
<keyword evidence="9" id="KW-0067">ATP-binding</keyword>
<dbReference type="Pfam" id="PF00672">
    <property type="entry name" value="HAMP"/>
    <property type="match status" value="1"/>
</dbReference>
<evidence type="ECO:0000256" key="9">
    <source>
        <dbReference type="ARBA" id="ARBA00022840"/>
    </source>
</evidence>